<sequence length="281" mass="33073">MSRQFVPSSFEHRYSAQQTALKEQQAQIREQRRLIEELQYEQRQQTMRQELGQGSKTLTSPPTVPSSPPEAEAPPQGRQIPRDDSGDPHTRVAAQRPEVPGHSVRPTVGANHREQNTEDDSARCELQTDRSDFTTATWATHNTAATGTTQNSKYLKVLKNMEDRAAERARLKAEREERRRQQEEEKAAQVLREEEERQRQAEAEKKARIEAHRQKKRLEKQREEEKQREQARQEEMTRLAEEHYRRSILKYRGLLPFKKLISLVKRNWLKAVRQHEKCLLR</sequence>
<feature type="compositionally biased region" description="Polar residues" evidence="1">
    <location>
        <begin position="41"/>
        <end position="58"/>
    </location>
</feature>
<name>A0A3S1BJ81_ELYCH</name>
<protein>
    <submittedName>
        <fullName evidence="2">Uncharacterized protein</fullName>
    </submittedName>
</protein>
<dbReference type="PANTHER" id="PTHR22028">
    <property type="entry name" value="SFI1 SPINDLE BODY DOMAIN-CONTAINING PROTEIN-RELATED"/>
    <property type="match status" value="1"/>
</dbReference>
<feature type="compositionally biased region" description="Basic and acidic residues" evidence="1">
    <location>
        <begin position="220"/>
        <end position="234"/>
    </location>
</feature>
<feature type="region of interest" description="Disordered" evidence="1">
    <location>
        <begin position="39"/>
        <end position="128"/>
    </location>
</feature>
<reference evidence="2 3" key="1">
    <citation type="submission" date="2019-01" db="EMBL/GenBank/DDBJ databases">
        <title>A draft genome assembly of the solar-powered sea slug Elysia chlorotica.</title>
        <authorList>
            <person name="Cai H."/>
            <person name="Li Q."/>
            <person name="Fang X."/>
            <person name="Li J."/>
            <person name="Curtis N.E."/>
            <person name="Altenburger A."/>
            <person name="Shibata T."/>
            <person name="Feng M."/>
            <person name="Maeda T."/>
            <person name="Schwartz J.A."/>
            <person name="Shigenobu S."/>
            <person name="Lundholm N."/>
            <person name="Nishiyama T."/>
            <person name="Yang H."/>
            <person name="Hasebe M."/>
            <person name="Li S."/>
            <person name="Pierce S.K."/>
            <person name="Wang J."/>
        </authorList>
    </citation>
    <scope>NUCLEOTIDE SEQUENCE [LARGE SCALE GENOMIC DNA]</scope>
    <source>
        <strain evidence="2">EC2010</strain>
        <tissue evidence="2">Whole organism of an adult</tissue>
    </source>
</reference>
<comment type="caution">
    <text evidence="2">The sequence shown here is derived from an EMBL/GenBank/DDBJ whole genome shotgun (WGS) entry which is preliminary data.</text>
</comment>
<dbReference type="AlphaFoldDB" id="A0A3S1BJ81"/>
<evidence type="ECO:0000256" key="1">
    <source>
        <dbReference type="SAM" id="MobiDB-lite"/>
    </source>
</evidence>
<accession>A0A3S1BJ81</accession>
<evidence type="ECO:0000313" key="3">
    <source>
        <dbReference type="Proteomes" id="UP000271974"/>
    </source>
</evidence>
<dbReference type="PANTHER" id="PTHR22028:SF5">
    <property type="entry name" value="COILED-COIL DOMAIN-CONTAINING PROTEIN 191"/>
    <property type="match status" value="1"/>
</dbReference>
<feature type="region of interest" description="Disordered" evidence="1">
    <location>
        <begin position="168"/>
        <end position="234"/>
    </location>
</feature>
<gene>
    <name evidence="2" type="ORF">EGW08_007336</name>
</gene>
<dbReference type="OrthoDB" id="6256972at2759"/>
<dbReference type="EMBL" id="RQTK01000189">
    <property type="protein sequence ID" value="RUS84926.1"/>
    <property type="molecule type" value="Genomic_DNA"/>
</dbReference>
<proteinExistence type="predicted"/>
<evidence type="ECO:0000313" key="2">
    <source>
        <dbReference type="EMBL" id="RUS84926.1"/>
    </source>
</evidence>
<feature type="compositionally biased region" description="Basic and acidic residues" evidence="1">
    <location>
        <begin position="80"/>
        <end position="90"/>
    </location>
</feature>
<feature type="compositionally biased region" description="Basic and acidic residues" evidence="1">
    <location>
        <begin position="111"/>
        <end position="128"/>
    </location>
</feature>
<feature type="compositionally biased region" description="Basic and acidic residues" evidence="1">
    <location>
        <begin position="168"/>
        <end position="212"/>
    </location>
</feature>
<keyword evidence="3" id="KW-1185">Reference proteome</keyword>
<dbReference type="InterPro" id="IPR052270">
    <property type="entry name" value="CACF_protein"/>
</dbReference>
<organism evidence="2 3">
    <name type="scientific">Elysia chlorotica</name>
    <name type="common">Eastern emerald elysia</name>
    <name type="synonym">Sea slug</name>
    <dbReference type="NCBI Taxonomy" id="188477"/>
    <lineage>
        <taxon>Eukaryota</taxon>
        <taxon>Metazoa</taxon>
        <taxon>Spiralia</taxon>
        <taxon>Lophotrochozoa</taxon>
        <taxon>Mollusca</taxon>
        <taxon>Gastropoda</taxon>
        <taxon>Heterobranchia</taxon>
        <taxon>Euthyneura</taxon>
        <taxon>Panpulmonata</taxon>
        <taxon>Sacoglossa</taxon>
        <taxon>Placobranchoidea</taxon>
        <taxon>Plakobranchidae</taxon>
        <taxon>Elysia</taxon>
    </lineage>
</organism>
<feature type="compositionally biased region" description="Pro residues" evidence="1">
    <location>
        <begin position="62"/>
        <end position="72"/>
    </location>
</feature>
<dbReference type="Proteomes" id="UP000271974">
    <property type="component" value="Unassembled WGS sequence"/>
</dbReference>